<organism evidence="1 2">
    <name type="scientific">Cucurbita moschata</name>
    <name type="common">Winter crookneck squash</name>
    <name type="synonym">Cucurbita pepo var. moschata</name>
    <dbReference type="NCBI Taxonomy" id="3662"/>
    <lineage>
        <taxon>Eukaryota</taxon>
        <taxon>Viridiplantae</taxon>
        <taxon>Streptophyta</taxon>
        <taxon>Embryophyta</taxon>
        <taxon>Tracheophyta</taxon>
        <taxon>Spermatophyta</taxon>
        <taxon>Magnoliopsida</taxon>
        <taxon>eudicotyledons</taxon>
        <taxon>Gunneridae</taxon>
        <taxon>Pentapetalae</taxon>
        <taxon>rosids</taxon>
        <taxon>fabids</taxon>
        <taxon>Cucurbitales</taxon>
        <taxon>Cucurbitaceae</taxon>
        <taxon>Cucurbiteae</taxon>
        <taxon>Cucurbita</taxon>
    </lineage>
</organism>
<sequence>MAASVALRSSCLRAISRISTGSAARNVSVSSVLPSVRSSFVSRRISISPHSLRLLRRELSSLRPIHSAIASACLVSELPAEASASVQGRFVNYLSPI</sequence>
<name>A0A6J1FBA6_CUCMO</name>
<dbReference type="GeneID" id="111443881"/>
<accession>A0A6J1FBA6</accession>
<evidence type="ECO:0000313" key="2">
    <source>
        <dbReference type="RefSeq" id="XP_022937479.1"/>
    </source>
</evidence>
<proteinExistence type="predicted"/>
<gene>
    <name evidence="2" type="primary">LOC111443881</name>
</gene>
<keyword evidence="1" id="KW-1185">Reference proteome</keyword>
<protein>
    <submittedName>
        <fullName evidence="2">Uncharacterized protein LOC111443881</fullName>
    </submittedName>
</protein>
<reference evidence="2" key="1">
    <citation type="submission" date="2025-08" db="UniProtKB">
        <authorList>
            <consortium name="RefSeq"/>
        </authorList>
    </citation>
    <scope>IDENTIFICATION</scope>
    <source>
        <tissue evidence="2">Young leaves</tissue>
    </source>
</reference>
<dbReference type="KEGG" id="cmos:111443881"/>
<dbReference type="RefSeq" id="XP_022937479.1">
    <property type="nucleotide sequence ID" value="XM_023081711.1"/>
</dbReference>
<dbReference type="Proteomes" id="UP000504609">
    <property type="component" value="Unplaced"/>
</dbReference>
<evidence type="ECO:0000313" key="1">
    <source>
        <dbReference type="Proteomes" id="UP000504609"/>
    </source>
</evidence>
<dbReference type="AlphaFoldDB" id="A0A6J1FBA6"/>